<dbReference type="EMBL" id="LSRX01001515">
    <property type="protein sequence ID" value="OLP79171.1"/>
    <property type="molecule type" value="Genomic_DNA"/>
</dbReference>
<name>A0A1Q9C8D9_SYMMI</name>
<keyword evidence="1" id="KW-0677">Repeat</keyword>
<evidence type="ECO:0000313" key="6">
    <source>
        <dbReference type="Proteomes" id="UP000186817"/>
    </source>
</evidence>
<evidence type="ECO:0000256" key="3">
    <source>
        <dbReference type="PROSITE-ProRule" id="PRU00023"/>
    </source>
</evidence>
<evidence type="ECO:0000256" key="4">
    <source>
        <dbReference type="SAM" id="MobiDB-lite"/>
    </source>
</evidence>
<dbReference type="SUPFAM" id="SSF48403">
    <property type="entry name" value="Ankyrin repeat"/>
    <property type="match status" value="1"/>
</dbReference>
<dbReference type="AlphaFoldDB" id="A0A1Q9C8D9"/>
<gene>
    <name evidence="5" type="primary">Ankrd23</name>
    <name evidence="5" type="ORF">AK812_SmicGene40569</name>
</gene>
<dbReference type="SMART" id="SM00248">
    <property type="entry name" value="ANK"/>
    <property type="match status" value="2"/>
</dbReference>
<protein>
    <submittedName>
        <fullName evidence="5">Ankyrin repeat domain-containing protein 23</fullName>
    </submittedName>
</protein>
<proteinExistence type="predicted"/>
<evidence type="ECO:0000256" key="2">
    <source>
        <dbReference type="ARBA" id="ARBA00023043"/>
    </source>
</evidence>
<feature type="repeat" description="ANK" evidence="3">
    <location>
        <begin position="329"/>
        <end position="361"/>
    </location>
</feature>
<accession>A0A1Q9C8D9</accession>
<dbReference type="PANTHER" id="PTHR24171:SF9">
    <property type="entry name" value="ANKYRIN REPEAT DOMAIN-CONTAINING PROTEIN 39"/>
    <property type="match status" value="1"/>
</dbReference>
<dbReference type="Proteomes" id="UP000186817">
    <property type="component" value="Unassembled WGS sequence"/>
</dbReference>
<organism evidence="5 6">
    <name type="scientific">Symbiodinium microadriaticum</name>
    <name type="common">Dinoflagellate</name>
    <name type="synonym">Zooxanthella microadriatica</name>
    <dbReference type="NCBI Taxonomy" id="2951"/>
    <lineage>
        <taxon>Eukaryota</taxon>
        <taxon>Sar</taxon>
        <taxon>Alveolata</taxon>
        <taxon>Dinophyceae</taxon>
        <taxon>Suessiales</taxon>
        <taxon>Symbiodiniaceae</taxon>
        <taxon>Symbiodinium</taxon>
    </lineage>
</organism>
<dbReference type="Pfam" id="PF12796">
    <property type="entry name" value="Ank_2"/>
    <property type="match status" value="1"/>
</dbReference>
<evidence type="ECO:0000313" key="5">
    <source>
        <dbReference type="EMBL" id="OLP79171.1"/>
    </source>
</evidence>
<feature type="region of interest" description="Disordered" evidence="4">
    <location>
        <begin position="367"/>
        <end position="388"/>
    </location>
</feature>
<dbReference type="PROSITE" id="PS50088">
    <property type="entry name" value="ANK_REPEAT"/>
    <property type="match status" value="2"/>
</dbReference>
<reference evidence="5 6" key="1">
    <citation type="submission" date="2016-02" db="EMBL/GenBank/DDBJ databases">
        <title>Genome analysis of coral dinoflagellate symbionts highlights evolutionary adaptations to a symbiotic lifestyle.</title>
        <authorList>
            <person name="Aranda M."/>
            <person name="Li Y."/>
            <person name="Liew Y.J."/>
            <person name="Baumgarten S."/>
            <person name="Simakov O."/>
            <person name="Wilson M."/>
            <person name="Piel J."/>
            <person name="Ashoor H."/>
            <person name="Bougouffa S."/>
            <person name="Bajic V.B."/>
            <person name="Ryu T."/>
            <person name="Ravasi T."/>
            <person name="Bayer T."/>
            <person name="Micklem G."/>
            <person name="Kim H."/>
            <person name="Bhak J."/>
            <person name="Lajeunesse T.C."/>
            <person name="Voolstra C.R."/>
        </authorList>
    </citation>
    <scope>NUCLEOTIDE SEQUENCE [LARGE SCALE GENOMIC DNA]</scope>
    <source>
        <strain evidence="5 6">CCMP2467</strain>
    </source>
</reference>
<sequence length="467" mass="52241">MLPMLPMLARAHAPAAAARALGGLGACRWRQLSTQATVGRLYFQSDQVPRSIISTGRVGTNRDLLGSDGEFFGTDPVALEVPIANGRDEKLNLDENGFCLLPHGWAHIDYYDNEKVIETYYSECEDIVRKATGASRALAFDHNIRAKQRKQAGDRLRGGSAVQEPLVSYGIHNVDPRSDSTASDCGVHESPQLVFFARSSGSKLARQYPGIQQVRFATMDGNDDPQMSRDELFDVVRDGDFADAKNALAKSHMSWRHTALRQNFLFFIAARRRRGSEPLARQCIAMGVNLEEVDLNGQTPLFWAAKRGNMVMIKFLLNLGFEVNFRDKTRKTALFFAIENGHLDVADYLIQRSASILVRASSGKTPQAMLKEKNHKAPTRKRKWTEPNPSLVCPGAEVRSRFAEWEWASAEGESEPVLEKEAENVLVEDSRHLRGKVSMDITFKRHASDSDAKDRESIEVRLVAFFD</sequence>
<dbReference type="Gene3D" id="1.25.40.20">
    <property type="entry name" value="Ankyrin repeat-containing domain"/>
    <property type="match status" value="1"/>
</dbReference>
<dbReference type="InterPro" id="IPR002110">
    <property type="entry name" value="Ankyrin_rpt"/>
</dbReference>
<comment type="caution">
    <text evidence="5">The sequence shown here is derived from an EMBL/GenBank/DDBJ whole genome shotgun (WGS) entry which is preliminary data.</text>
</comment>
<dbReference type="PROSITE" id="PS50297">
    <property type="entry name" value="ANK_REP_REGION"/>
    <property type="match status" value="1"/>
</dbReference>
<keyword evidence="2 3" id="KW-0040">ANK repeat</keyword>
<dbReference type="PANTHER" id="PTHR24171">
    <property type="entry name" value="ANKYRIN REPEAT DOMAIN-CONTAINING PROTEIN 39-RELATED"/>
    <property type="match status" value="1"/>
</dbReference>
<evidence type="ECO:0000256" key="1">
    <source>
        <dbReference type="ARBA" id="ARBA00022737"/>
    </source>
</evidence>
<feature type="repeat" description="ANK" evidence="3">
    <location>
        <begin position="296"/>
        <end position="328"/>
    </location>
</feature>
<feature type="compositionally biased region" description="Basic residues" evidence="4">
    <location>
        <begin position="373"/>
        <end position="383"/>
    </location>
</feature>
<dbReference type="OrthoDB" id="448960at2759"/>
<keyword evidence="6" id="KW-1185">Reference proteome</keyword>
<dbReference type="InterPro" id="IPR036770">
    <property type="entry name" value="Ankyrin_rpt-contain_sf"/>
</dbReference>